<dbReference type="InterPro" id="IPR006015">
    <property type="entry name" value="Universal_stress_UspA"/>
</dbReference>
<dbReference type="PANTHER" id="PTHR46553:SF3">
    <property type="entry name" value="ADENINE NUCLEOTIDE ALPHA HYDROLASES-LIKE SUPERFAMILY PROTEIN"/>
    <property type="match status" value="1"/>
</dbReference>
<evidence type="ECO:0000256" key="1">
    <source>
        <dbReference type="ARBA" id="ARBA00008791"/>
    </source>
</evidence>
<evidence type="ECO:0000313" key="3">
    <source>
        <dbReference type="EMBL" id="GIF02184.1"/>
    </source>
</evidence>
<dbReference type="EMBL" id="BOMV01000123">
    <property type="protein sequence ID" value="GIF02184.1"/>
    <property type="molecule type" value="Genomic_DNA"/>
</dbReference>
<organism evidence="3 4">
    <name type="scientific">Paractinoplanes rishiriensis</name>
    <dbReference type="NCBI Taxonomy" id="1050105"/>
    <lineage>
        <taxon>Bacteria</taxon>
        <taxon>Bacillati</taxon>
        <taxon>Actinomycetota</taxon>
        <taxon>Actinomycetes</taxon>
        <taxon>Micromonosporales</taxon>
        <taxon>Micromonosporaceae</taxon>
        <taxon>Paractinoplanes</taxon>
    </lineage>
</organism>
<accession>A0A919KBL0</accession>
<dbReference type="Pfam" id="PF00582">
    <property type="entry name" value="Usp"/>
    <property type="match status" value="1"/>
</dbReference>
<reference evidence="3" key="1">
    <citation type="submission" date="2021-01" db="EMBL/GenBank/DDBJ databases">
        <title>Whole genome shotgun sequence of Actinoplanes rishiriensis NBRC 108556.</title>
        <authorList>
            <person name="Komaki H."/>
            <person name="Tamura T."/>
        </authorList>
    </citation>
    <scope>NUCLEOTIDE SEQUENCE</scope>
    <source>
        <strain evidence="3">NBRC 108556</strain>
    </source>
</reference>
<dbReference type="AlphaFoldDB" id="A0A919KBL0"/>
<feature type="domain" description="UspA" evidence="2">
    <location>
        <begin position="7"/>
        <end position="141"/>
    </location>
</feature>
<evidence type="ECO:0000313" key="4">
    <source>
        <dbReference type="Proteomes" id="UP000636960"/>
    </source>
</evidence>
<keyword evidence="4" id="KW-1185">Reference proteome</keyword>
<dbReference type="InterPro" id="IPR014729">
    <property type="entry name" value="Rossmann-like_a/b/a_fold"/>
</dbReference>
<dbReference type="RefSeq" id="WP_203791256.1">
    <property type="nucleotide sequence ID" value="NZ_BOMV01000123.1"/>
</dbReference>
<dbReference type="CDD" id="cd23659">
    <property type="entry name" value="USP_At3g01520-like"/>
    <property type="match status" value="1"/>
</dbReference>
<dbReference type="PRINTS" id="PR01438">
    <property type="entry name" value="UNVRSLSTRESS"/>
</dbReference>
<evidence type="ECO:0000259" key="2">
    <source>
        <dbReference type="Pfam" id="PF00582"/>
    </source>
</evidence>
<gene>
    <name evidence="3" type="ORF">Ari01nite_96480</name>
</gene>
<dbReference type="InterPro" id="IPR006016">
    <property type="entry name" value="UspA"/>
</dbReference>
<protein>
    <submittedName>
        <fullName evidence="3">Universal stress protein</fullName>
    </submittedName>
</protein>
<comment type="similarity">
    <text evidence="1">Belongs to the universal stress protein A family.</text>
</comment>
<comment type="caution">
    <text evidence="3">The sequence shown here is derived from an EMBL/GenBank/DDBJ whole genome shotgun (WGS) entry which is preliminary data.</text>
</comment>
<dbReference type="SUPFAM" id="SSF52402">
    <property type="entry name" value="Adenine nucleotide alpha hydrolases-like"/>
    <property type="match status" value="1"/>
</dbReference>
<dbReference type="Gene3D" id="3.40.50.620">
    <property type="entry name" value="HUPs"/>
    <property type="match status" value="1"/>
</dbReference>
<dbReference type="PANTHER" id="PTHR46553">
    <property type="entry name" value="ADENINE NUCLEOTIDE ALPHA HYDROLASES-LIKE SUPERFAMILY PROTEIN"/>
    <property type="match status" value="1"/>
</dbReference>
<sequence>MTTRHLIVVGVDGSDGGRRALEWAVREADARGGAVQAVTAWSWDGLEFGPVTATNPAEAKERATHLLDDEIHALFARHGSHVPIAAEVIEGSPGTALAYAGRTADLLVLGSHGHSRIRRTVLGSVSEECIRKATCPVVVIPLTPPASHDDAEPAPRQ</sequence>
<dbReference type="Proteomes" id="UP000636960">
    <property type="component" value="Unassembled WGS sequence"/>
</dbReference>
<name>A0A919KBL0_9ACTN</name>
<proteinExistence type="inferred from homology"/>